<dbReference type="RefSeq" id="WP_165814975.1">
    <property type="nucleotide sequence ID" value="NZ_BFFO01000008.1"/>
</dbReference>
<feature type="transmembrane region" description="Helical" evidence="1">
    <location>
        <begin position="7"/>
        <end position="25"/>
    </location>
</feature>
<comment type="caution">
    <text evidence="2">The sequence shown here is derived from an EMBL/GenBank/DDBJ whole genome shotgun (WGS) entry which is preliminary data.</text>
</comment>
<feature type="transmembrane region" description="Helical" evidence="1">
    <location>
        <begin position="159"/>
        <end position="179"/>
    </location>
</feature>
<dbReference type="EMBL" id="BFFO01000008">
    <property type="protein sequence ID" value="GBG97222.1"/>
    <property type="molecule type" value="Genomic_DNA"/>
</dbReference>
<gene>
    <name evidence="2" type="ORF">NtB2_01360</name>
</gene>
<reference evidence="2 3" key="1">
    <citation type="journal article" date="2018" name="Genome Announc.">
        <title>Draft Genome Sequence of Lactococcus sp. Strain NtB2 (JCM 32569), Isolated from the Gut of the Higher Termite Nasutitermes takasagoensis.</title>
        <authorList>
            <person name="Noda S."/>
            <person name="Aihara C."/>
            <person name="Yuki M."/>
            <person name="Ohkuma M."/>
        </authorList>
    </citation>
    <scope>NUCLEOTIDE SEQUENCE [LARGE SCALE GENOMIC DNA]</scope>
    <source>
        <strain evidence="2 3">NtB2</strain>
    </source>
</reference>
<dbReference type="AlphaFoldDB" id="A0A2R5HGV7"/>
<feature type="transmembrane region" description="Helical" evidence="1">
    <location>
        <begin position="74"/>
        <end position="91"/>
    </location>
</feature>
<name>A0A2R5HGV7_9LACT</name>
<evidence type="ECO:0008006" key="4">
    <source>
        <dbReference type="Google" id="ProtNLM"/>
    </source>
</evidence>
<dbReference type="Proteomes" id="UP000245021">
    <property type="component" value="Unassembled WGS sequence"/>
</dbReference>
<feature type="transmembrane region" description="Helical" evidence="1">
    <location>
        <begin position="103"/>
        <end position="125"/>
    </location>
</feature>
<keyword evidence="3" id="KW-1185">Reference proteome</keyword>
<keyword evidence="1" id="KW-0812">Transmembrane</keyword>
<keyword evidence="1" id="KW-1133">Transmembrane helix</keyword>
<evidence type="ECO:0000256" key="1">
    <source>
        <dbReference type="SAM" id="Phobius"/>
    </source>
</evidence>
<sequence>MKKHNLILGLVSALFYNAWLLGYWLNPAVMSNALLSALGASDQPYFYLFILTDILSAGFLLALVLGFRSLFARSLIVFATLNILAGIFPQTRAHPDFSSGVNMIHAVFSSLAIIALVLAVLLAIWKIKKARFTGLSLINLVGIGLSSISASFPNLLGHWTQQVSAILIGLWLIGMAVYLPEVPQVASSQADQG</sequence>
<feature type="transmembrane region" description="Helical" evidence="1">
    <location>
        <begin position="45"/>
        <end position="67"/>
    </location>
</feature>
<proteinExistence type="predicted"/>
<feature type="transmembrane region" description="Helical" evidence="1">
    <location>
        <begin position="132"/>
        <end position="153"/>
    </location>
</feature>
<dbReference type="InterPro" id="IPR009339">
    <property type="entry name" value="DUF998"/>
</dbReference>
<keyword evidence="1" id="KW-0472">Membrane</keyword>
<dbReference type="Pfam" id="PF06197">
    <property type="entry name" value="DUF998"/>
    <property type="match status" value="1"/>
</dbReference>
<organism evidence="2 3">
    <name type="scientific">Lactococcus termiticola</name>
    <dbReference type="NCBI Taxonomy" id="2169526"/>
    <lineage>
        <taxon>Bacteria</taxon>
        <taxon>Bacillati</taxon>
        <taxon>Bacillota</taxon>
        <taxon>Bacilli</taxon>
        <taxon>Lactobacillales</taxon>
        <taxon>Streptococcaceae</taxon>
        <taxon>Lactococcus</taxon>
    </lineage>
</organism>
<evidence type="ECO:0000313" key="2">
    <source>
        <dbReference type="EMBL" id="GBG97222.1"/>
    </source>
</evidence>
<evidence type="ECO:0000313" key="3">
    <source>
        <dbReference type="Proteomes" id="UP000245021"/>
    </source>
</evidence>
<protein>
    <recommendedName>
        <fullName evidence="4">DUF998 domain-containing protein</fullName>
    </recommendedName>
</protein>
<accession>A0A2R5HGV7</accession>